<reference evidence="3 4" key="1">
    <citation type="submission" date="2015-10" db="EMBL/GenBank/DDBJ databases">
        <title>Draft genome sequence of Streptomyces cellostaticus DSM 40189, type strain for the species Streptomyces cellostaticus.</title>
        <authorList>
            <person name="Ruckert C."/>
            <person name="Winkler A."/>
            <person name="Kalinowski J."/>
            <person name="Kampfer P."/>
            <person name="Glaeser S."/>
        </authorList>
    </citation>
    <scope>NUCLEOTIDE SEQUENCE [LARGE SCALE GENOMIC DNA]</scope>
    <source>
        <strain evidence="3 4">DSM 40189</strain>
    </source>
</reference>
<comment type="pathway">
    <text evidence="1">Cofactor biosynthesis; thiamine diphosphate biosynthesis.</text>
</comment>
<evidence type="ECO:0000313" key="3">
    <source>
        <dbReference type="EMBL" id="KUM91272.1"/>
    </source>
</evidence>
<dbReference type="Pfam" id="PF03070">
    <property type="entry name" value="TENA_THI-4"/>
    <property type="match status" value="1"/>
</dbReference>
<dbReference type="AlphaFoldDB" id="A0A101NDT4"/>
<name>A0A101NDT4_9ACTN</name>
<dbReference type="STRING" id="67285.AQI88_37760"/>
<dbReference type="EMBL" id="LMWL01000081">
    <property type="protein sequence ID" value="KUM91272.1"/>
    <property type="molecule type" value="Genomic_DNA"/>
</dbReference>
<accession>A0A101NDT4</accession>
<dbReference type="Gene3D" id="1.20.910.10">
    <property type="entry name" value="Heme oxygenase-like"/>
    <property type="match status" value="1"/>
</dbReference>
<organism evidence="3 4">
    <name type="scientific">Streptomyces cellostaticus</name>
    <dbReference type="NCBI Taxonomy" id="67285"/>
    <lineage>
        <taxon>Bacteria</taxon>
        <taxon>Bacillati</taxon>
        <taxon>Actinomycetota</taxon>
        <taxon>Actinomycetes</taxon>
        <taxon>Kitasatosporales</taxon>
        <taxon>Streptomycetaceae</taxon>
        <taxon>Streptomyces</taxon>
    </lineage>
</organism>
<sequence length="220" mass="23384">MTPSAAELLASATAQLAPDPRANRLVPLIARGEASRETLATLALEQQWVIAADQRSFAHLAERAAGTPAAAAFFTSLAEGETLAGEHLTAFAAASGVTGQRTRSYTPRPGCQAYPAYVSWLALNACPADAILALTANFSAWGGCCARIADGLRRHYDFPDEACAFFDFFAEPDPDLDTWATSAVEAALDTGRLNETAAHQYGRLLQAYEAMFWATLGQPA</sequence>
<feature type="domain" description="Thiaminase-2/PQQC" evidence="2">
    <location>
        <begin position="27"/>
        <end position="156"/>
    </location>
</feature>
<evidence type="ECO:0000259" key="2">
    <source>
        <dbReference type="Pfam" id="PF03070"/>
    </source>
</evidence>
<evidence type="ECO:0000256" key="1">
    <source>
        <dbReference type="ARBA" id="ARBA00004948"/>
    </source>
</evidence>
<protein>
    <submittedName>
        <fullName evidence="3">Transcriptional regulator</fullName>
    </submittedName>
</protein>
<keyword evidence="4" id="KW-1185">Reference proteome</keyword>
<dbReference type="OrthoDB" id="3467339at2"/>
<dbReference type="Proteomes" id="UP000054241">
    <property type="component" value="Unassembled WGS sequence"/>
</dbReference>
<comment type="caution">
    <text evidence="3">The sequence shown here is derived from an EMBL/GenBank/DDBJ whole genome shotgun (WGS) entry which is preliminary data.</text>
</comment>
<evidence type="ECO:0000313" key="4">
    <source>
        <dbReference type="Proteomes" id="UP000054241"/>
    </source>
</evidence>
<dbReference type="InterPro" id="IPR016084">
    <property type="entry name" value="Haem_Oase-like_multi-hlx"/>
</dbReference>
<dbReference type="InterPro" id="IPR004305">
    <property type="entry name" value="Thiaminase-2/PQQC"/>
</dbReference>
<proteinExistence type="predicted"/>
<gene>
    <name evidence="3" type="ORF">AQI88_37760</name>
</gene>
<dbReference type="SUPFAM" id="SSF48613">
    <property type="entry name" value="Heme oxygenase-like"/>
    <property type="match status" value="1"/>
</dbReference>
<dbReference type="RefSeq" id="WP_067009004.1">
    <property type="nucleotide sequence ID" value="NZ_BNDU01000006.1"/>
</dbReference>